<protein>
    <recommendedName>
        <fullName evidence="4">DUF998 domain-containing protein</fullName>
    </recommendedName>
</protein>
<proteinExistence type="predicted"/>
<dbReference type="HOGENOM" id="CLU_1376121_0_0_9"/>
<dbReference type="OrthoDB" id="2084569at2"/>
<dbReference type="GeneID" id="35804869"/>
<dbReference type="EMBL" id="CP000568">
    <property type="protein sequence ID" value="ABN52895.1"/>
    <property type="molecule type" value="Genomic_DNA"/>
</dbReference>
<evidence type="ECO:0000313" key="2">
    <source>
        <dbReference type="EMBL" id="ABN52895.1"/>
    </source>
</evidence>
<feature type="transmembrane region" description="Helical" evidence="1">
    <location>
        <begin position="52"/>
        <end position="72"/>
    </location>
</feature>
<evidence type="ECO:0008006" key="4">
    <source>
        <dbReference type="Google" id="ProtNLM"/>
    </source>
</evidence>
<evidence type="ECO:0000313" key="3">
    <source>
        <dbReference type="Proteomes" id="UP000002145"/>
    </source>
</evidence>
<feature type="transmembrane region" description="Helical" evidence="1">
    <location>
        <begin position="145"/>
        <end position="165"/>
    </location>
</feature>
<feature type="transmembrane region" description="Helical" evidence="1">
    <location>
        <begin position="79"/>
        <end position="98"/>
    </location>
</feature>
<gene>
    <name evidence="2" type="ordered locus">Cthe_1672</name>
</gene>
<evidence type="ECO:0000256" key="1">
    <source>
        <dbReference type="SAM" id="Phobius"/>
    </source>
</evidence>
<reference evidence="3" key="1">
    <citation type="submission" date="2007-02" db="EMBL/GenBank/DDBJ databases">
        <title>Complete sequence of Clostridium thermocellum ATCC 27405.</title>
        <authorList>
            <consortium name="US DOE Joint Genome Institute"/>
            <person name="Copeland A."/>
            <person name="Lucas S."/>
            <person name="Lapidus A."/>
            <person name="Barry K."/>
            <person name="Detter J.C."/>
            <person name="Glavina del Rio T."/>
            <person name="Hammon N."/>
            <person name="Israni S."/>
            <person name="Dalin E."/>
            <person name="Tice H."/>
            <person name="Pitluck S."/>
            <person name="Chertkov O."/>
            <person name="Brettin T."/>
            <person name="Bruce D."/>
            <person name="Han C."/>
            <person name="Tapia R."/>
            <person name="Gilna P."/>
            <person name="Schmutz J."/>
            <person name="Larimer F."/>
            <person name="Land M."/>
            <person name="Hauser L."/>
            <person name="Kyrpides N."/>
            <person name="Mikhailova N."/>
            <person name="Wu J.H.D."/>
            <person name="Newcomb M."/>
            <person name="Richardson P."/>
        </authorList>
    </citation>
    <scope>NUCLEOTIDE SEQUENCE [LARGE SCALE GENOMIC DNA]</scope>
    <source>
        <strain evidence="3">ATCC 27405 / DSM 1237 / JCM 9322 / NBRC 103400 / NCIMB 10682 / NRRL B-4536 / VPI 7372</strain>
    </source>
</reference>
<organism evidence="2 3">
    <name type="scientific">Acetivibrio thermocellus (strain ATCC 27405 / DSM 1237 / JCM 9322 / NBRC 103400 / NCIMB 10682 / NRRL B-4536 / VPI 7372)</name>
    <name type="common">Clostridium thermocellum</name>
    <dbReference type="NCBI Taxonomy" id="203119"/>
    <lineage>
        <taxon>Bacteria</taxon>
        <taxon>Bacillati</taxon>
        <taxon>Bacillota</taxon>
        <taxon>Clostridia</taxon>
        <taxon>Eubacteriales</taxon>
        <taxon>Oscillospiraceae</taxon>
        <taxon>Acetivibrio</taxon>
    </lineage>
</organism>
<keyword evidence="1" id="KW-1133">Transmembrane helix</keyword>
<keyword evidence="1" id="KW-0472">Membrane</keyword>
<feature type="transmembrane region" description="Helical" evidence="1">
    <location>
        <begin position="118"/>
        <end position="138"/>
    </location>
</feature>
<dbReference type="Pfam" id="PF06197">
    <property type="entry name" value="DUF998"/>
    <property type="match status" value="1"/>
</dbReference>
<reference evidence="2 3" key="2">
    <citation type="journal article" date="2013" name="Biotechnol. Biofuels">
        <title>Global transcriptome analysis of Clostridium thermocellum ATCC 27405 during growth on dilute acid pretreated Populus and switchgrass.</title>
        <authorList>
            <person name="Wilson C.M."/>
            <person name="Rodriguez M.Jr."/>
            <person name="Johnson C.M."/>
            <person name="Martin S.L."/>
            <person name="Chu T.M."/>
            <person name="Wolfinger R.D."/>
            <person name="Hauser L.J."/>
            <person name="Land M.L."/>
            <person name="Klingeman D.M."/>
            <person name="Syed M.H."/>
            <person name="Ragauskas A.J."/>
            <person name="Tschaplinski T.J."/>
            <person name="Mielenz J.R."/>
            <person name="Brown S.D."/>
        </authorList>
    </citation>
    <scope>NUCLEOTIDE SEQUENCE [LARGE SCALE GENOMIC DNA]</scope>
    <source>
        <strain evidence="3">ATCC 27405 / DSM 1237 / JCM 9322 / NBRC 103400 / NCIMB 10682 / NRRL B-4536 / VPI 7372</strain>
    </source>
</reference>
<dbReference type="InterPro" id="IPR009339">
    <property type="entry name" value="DUF998"/>
</dbReference>
<name>A3DG16_ACET2</name>
<sequence>MRGKSKLSDFRYLLYAFLLLLTIMFALPFYSVDTYSIIKNTTSHLGAQSSPNAWIMNISFILVGITCILEAWLHLRRFLFHKILLSIFGLSLMLTGIFRHAPIIEGVIFNSIEDKLHSIFATIVGFSFAIYAVSSAFIEKAVRYWIIDIAVGFTATILSVLMSCLPNYSGIWQRAIFVISFVWLIFMLERIRAFNKEM</sequence>
<dbReference type="AlphaFoldDB" id="A3DG16"/>
<feature type="transmembrane region" description="Helical" evidence="1">
    <location>
        <begin position="171"/>
        <end position="188"/>
    </location>
</feature>
<dbReference type="eggNOG" id="ENOG5033YTH">
    <property type="taxonomic scope" value="Bacteria"/>
</dbReference>
<accession>A3DG16</accession>
<keyword evidence="1" id="KW-0812">Transmembrane</keyword>
<feature type="transmembrane region" description="Helical" evidence="1">
    <location>
        <begin position="12"/>
        <end position="32"/>
    </location>
</feature>
<dbReference type="Proteomes" id="UP000002145">
    <property type="component" value="Chromosome"/>
</dbReference>
<keyword evidence="3" id="KW-1185">Reference proteome</keyword>
<dbReference type="KEGG" id="cth:Cthe_1672"/>
<dbReference type="RefSeq" id="WP_011838185.1">
    <property type="nucleotide sequence ID" value="NC_009012.1"/>
</dbReference>